<keyword evidence="4" id="KW-1185">Reference proteome</keyword>
<reference evidence="3" key="1">
    <citation type="journal article" date="2022" name="Int. J. Mol. Sci.">
        <title>Draft Genome of Tanacetum Coccineum: Genomic Comparison of Closely Related Tanacetum-Family Plants.</title>
        <authorList>
            <person name="Yamashiro T."/>
            <person name="Shiraishi A."/>
            <person name="Nakayama K."/>
            <person name="Satake H."/>
        </authorList>
    </citation>
    <scope>NUCLEOTIDE SEQUENCE</scope>
</reference>
<proteinExistence type="predicted"/>
<gene>
    <name evidence="3" type="ORF">Tco_0680713</name>
</gene>
<dbReference type="InterPro" id="IPR005162">
    <property type="entry name" value="Retrotrans_gag_dom"/>
</dbReference>
<dbReference type="GO" id="GO:0003964">
    <property type="term" value="F:RNA-directed DNA polymerase activity"/>
    <property type="evidence" value="ECO:0007669"/>
    <property type="project" value="UniProtKB-KW"/>
</dbReference>
<dbReference type="EMBL" id="BQNB010009629">
    <property type="protein sequence ID" value="GJS66149.1"/>
    <property type="molecule type" value="Genomic_DNA"/>
</dbReference>
<feature type="region of interest" description="Disordered" evidence="1">
    <location>
        <begin position="221"/>
        <end position="241"/>
    </location>
</feature>
<feature type="compositionally biased region" description="Low complexity" evidence="1">
    <location>
        <begin position="229"/>
        <end position="240"/>
    </location>
</feature>
<name>A0ABQ4XLL0_9ASTR</name>
<evidence type="ECO:0000313" key="4">
    <source>
        <dbReference type="Proteomes" id="UP001151760"/>
    </source>
</evidence>
<evidence type="ECO:0000313" key="3">
    <source>
        <dbReference type="EMBL" id="GJS66149.1"/>
    </source>
</evidence>
<keyword evidence="3" id="KW-0808">Transferase</keyword>
<protein>
    <submittedName>
        <fullName evidence="3">Reverse transcriptase domain-containing protein</fullName>
    </submittedName>
</protein>
<organism evidence="3 4">
    <name type="scientific">Tanacetum coccineum</name>
    <dbReference type="NCBI Taxonomy" id="301880"/>
    <lineage>
        <taxon>Eukaryota</taxon>
        <taxon>Viridiplantae</taxon>
        <taxon>Streptophyta</taxon>
        <taxon>Embryophyta</taxon>
        <taxon>Tracheophyta</taxon>
        <taxon>Spermatophyta</taxon>
        <taxon>Magnoliopsida</taxon>
        <taxon>eudicotyledons</taxon>
        <taxon>Gunneridae</taxon>
        <taxon>Pentapetalae</taxon>
        <taxon>asterids</taxon>
        <taxon>campanulids</taxon>
        <taxon>Asterales</taxon>
        <taxon>Asteraceae</taxon>
        <taxon>Asteroideae</taxon>
        <taxon>Anthemideae</taxon>
        <taxon>Anthemidinae</taxon>
        <taxon>Tanacetum</taxon>
    </lineage>
</organism>
<feature type="domain" description="Retrotransposon gag" evidence="2">
    <location>
        <begin position="109"/>
        <end position="193"/>
    </location>
</feature>
<accession>A0ABQ4XLL0</accession>
<keyword evidence="3" id="KW-0548">Nucleotidyltransferase</keyword>
<evidence type="ECO:0000256" key="1">
    <source>
        <dbReference type="SAM" id="MobiDB-lite"/>
    </source>
</evidence>
<evidence type="ECO:0000259" key="2">
    <source>
        <dbReference type="Pfam" id="PF03732"/>
    </source>
</evidence>
<dbReference type="Pfam" id="PF03732">
    <property type="entry name" value="Retrotrans_gag"/>
    <property type="match status" value="1"/>
</dbReference>
<keyword evidence="3" id="KW-0695">RNA-directed DNA polymerase</keyword>
<reference evidence="3" key="2">
    <citation type="submission" date="2022-01" db="EMBL/GenBank/DDBJ databases">
        <authorList>
            <person name="Yamashiro T."/>
            <person name="Shiraishi A."/>
            <person name="Satake H."/>
            <person name="Nakayama K."/>
        </authorList>
    </citation>
    <scope>NUCLEOTIDE SEQUENCE</scope>
</reference>
<sequence length="300" mass="34333">MPPKRTATTTPTTPMTDAANRTVLIAQGVADALLERDANRSRNDDDSHDSGNDMRRQVFVAYKCTYTDFLKCQPLNFEGTEGVVVLTQWLEKIESIFHISNCTVACQVKFATCTLQGNALTWWNSHVRTVGHDVAYAMPWKTLKKMMTDKYCSRSEIKKLEIEMWNLKVKGIDVLSYNQHFQELALMYGRMFLEESDEDAIEFETELMDQKIRTLAERQAENKRKFDDNNQTQQQPPKKQSVAIAYTVRNQGHYRSECPELKDRNHGNQDEGTKARGMVYALGGGETNQDLNNIEDDINA</sequence>
<dbReference type="Proteomes" id="UP001151760">
    <property type="component" value="Unassembled WGS sequence"/>
</dbReference>
<feature type="region of interest" description="Disordered" evidence="1">
    <location>
        <begin position="254"/>
        <end position="273"/>
    </location>
</feature>
<comment type="caution">
    <text evidence="3">The sequence shown here is derived from an EMBL/GenBank/DDBJ whole genome shotgun (WGS) entry which is preliminary data.</text>
</comment>